<evidence type="ECO:0000256" key="2">
    <source>
        <dbReference type="SAM" id="MobiDB-lite"/>
    </source>
</evidence>
<sequence length="816" mass="93964">MEQEFSDLTLNNTASCFKPDSIRYNIPPELKTPYVIVGSLSIIAATFLFVTIFTVKKLKAHPSIMIGYISLFEAISAFHSILWAVSTLEYVEYFGLGHLFTWTITFDQSSTYHSCFTLCILNQLLGFSLFSVLSLGMNMCLCIDLVLTLRAPFYPAKRRFKFYLMFSFLLSIIMMIVSIPKVKDTCPSATEANASQRQNSAMAVILTLYILVSLFSIVYAARMLSRPGISSEIRDIFMKKHVLYSLSFIIIWTLNLLNTYHALYRDIGKKSLEAEGLKAEGYSLQYIRLPSGLEVQVRVNEDTNEAHFTVFQIISVFASLSTGLVMGIIRCFEPYFAFLMVRTFKSFYGVTVSEEEINERNNKLTDTISAFLNSSLNIELVHIILKAITQECTKFELEEGAWANQPISDTNFSEKKKCKIHEIEIKDPAKWGLFDEPVKALSNVKFNILKREDGMSDDKDILTINEDIAIEELAPTIFATIRNQEGITKEHIIESLSPEFNRDMVFKAGEGQGKSGSFFFFSHDRRFIIKTMNDEEYQTFKRIFRKYTRHLLKHQDSLLARIFGIFTVKREKLTPVHLILMGNTCTLQGKKLKYMFDLKGSFVNRETKVGKVHKPSQTLKDINLLNLKMQENFLKFTKVDADKIMERMKKDVPILKRGNIMDYSLLLAIEENPNYGRQAASSLKKLSSDLEEVPLTQKFSIQNQEEESKNIDEEDKTPDEDTEPSHATDFQESRHMFMSSNMQYIYHISIIDYLQDYNFDKKLENFAKTIMRGTKAEISAVNPKRYRKRFIDFMESEVIVVGKKSNSFKIERLESK</sequence>
<keyword evidence="3" id="KW-1133">Transmembrane helix</keyword>
<name>A0AAD1Y824_EUPCR</name>
<dbReference type="PANTHER" id="PTHR23086">
    <property type="entry name" value="PHOSPHATIDYLINOSITOL-4-PHOSPHATE 5-KINASE"/>
    <property type="match status" value="1"/>
</dbReference>
<dbReference type="AlphaFoldDB" id="A0AAD1Y824"/>
<evidence type="ECO:0000313" key="5">
    <source>
        <dbReference type="EMBL" id="CAI2386238.1"/>
    </source>
</evidence>
<dbReference type="SMART" id="SM00330">
    <property type="entry name" value="PIPKc"/>
    <property type="match status" value="1"/>
</dbReference>
<dbReference type="InterPro" id="IPR023610">
    <property type="entry name" value="PInositol-4/5-P-5/4-kinase"/>
</dbReference>
<feature type="transmembrane region" description="Helical" evidence="3">
    <location>
        <begin position="160"/>
        <end position="180"/>
    </location>
</feature>
<dbReference type="GO" id="GO:0005524">
    <property type="term" value="F:ATP binding"/>
    <property type="evidence" value="ECO:0007669"/>
    <property type="project" value="UniProtKB-UniRule"/>
</dbReference>
<feature type="compositionally biased region" description="Acidic residues" evidence="2">
    <location>
        <begin position="712"/>
        <end position="722"/>
    </location>
</feature>
<dbReference type="GO" id="GO:0005886">
    <property type="term" value="C:plasma membrane"/>
    <property type="evidence" value="ECO:0007669"/>
    <property type="project" value="TreeGrafter"/>
</dbReference>
<feature type="transmembrane region" description="Helical" evidence="3">
    <location>
        <begin position="34"/>
        <end position="53"/>
    </location>
</feature>
<keyword evidence="3" id="KW-0812">Transmembrane</keyword>
<dbReference type="InterPro" id="IPR002498">
    <property type="entry name" value="PInositol-4-P-4/5-kinase_core"/>
</dbReference>
<dbReference type="InterPro" id="IPR027484">
    <property type="entry name" value="PInositol-4-P-5-kinase_N"/>
</dbReference>
<keyword evidence="1" id="KW-0547">Nucleotide-binding</keyword>
<keyword evidence="1" id="KW-0418">Kinase</keyword>
<feature type="region of interest" description="Disordered" evidence="2">
    <location>
        <begin position="697"/>
        <end position="732"/>
    </location>
</feature>
<dbReference type="SUPFAM" id="SSF56104">
    <property type="entry name" value="SAICAR synthase-like"/>
    <property type="match status" value="1"/>
</dbReference>
<organism evidence="5 6">
    <name type="scientific">Euplotes crassus</name>
    <dbReference type="NCBI Taxonomy" id="5936"/>
    <lineage>
        <taxon>Eukaryota</taxon>
        <taxon>Sar</taxon>
        <taxon>Alveolata</taxon>
        <taxon>Ciliophora</taxon>
        <taxon>Intramacronucleata</taxon>
        <taxon>Spirotrichea</taxon>
        <taxon>Hypotrichia</taxon>
        <taxon>Euplotida</taxon>
        <taxon>Euplotidae</taxon>
        <taxon>Moneuplotes</taxon>
    </lineage>
</organism>
<feature type="transmembrane region" description="Helical" evidence="3">
    <location>
        <begin position="124"/>
        <end position="148"/>
    </location>
</feature>
<dbReference type="GO" id="GO:0016308">
    <property type="term" value="F:1-phosphatidylinositol-4-phosphate 5-kinase activity"/>
    <property type="evidence" value="ECO:0007669"/>
    <property type="project" value="TreeGrafter"/>
</dbReference>
<protein>
    <recommendedName>
        <fullName evidence="4">PIPK domain-containing protein</fullName>
    </recommendedName>
</protein>
<proteinExistence type="predicted"/>
<dbReference type="Pfam" id="PF01504">
    <property type="entry name" value="PIP5K"/>
    <property type="match status" value="1"/>
</dbReference>
<keyword evidence="6" id="KW-1185">Reference proteome</keyword>
<accession>A0AAD1Y824</accession>
<dbReference type="PANTHER" id="PTHR23086:SF8">
    <property type="entry name" value="PHOSPHATIDYLINOSITOL 5-PHOSPHATE 4-KINASE, ISOFORM A"/>
    <property type="match status" value="1"/>
</dbReference>
<dbReference type="PROSITE" id="PS51455">
    <property type="entry name" value="PIPK"/>
    <property type="match status" value="1"/>
</dbReference>
<feature type="domain" description="PIPK" evidence="4">
    <location>
        <begin position="403"/>
        <end position="798"/>
    </location>
</feature>
<dbReference type="CDD" id="cd00139">
    <property type="entry name" value="PIPKc"/>
    <property type="match status" value="1"/>
</dbReference>
<feature type="compositionally biased region" description="Basic and acidic residues" evidence="2">
    <location>
        <begin position="723"/>
        <end position="732"/>
    </location>
</feature>
<dbReference type="Gene3D" id="3.30.800.10">
    <property type="entry name" value="Phosphatidylinositol Phosphate Kinase II Beta"/>
    <property type="match status" value="1"/>
</dbReference>
<evidence type="ECO:0000256" key="3">
    <source>
        <dbReference type="SAM" id="Phobius"/>
    </source>
</evidence>
<evidence type="ECO:0000313" key="6">
    <source>
        <dbReference type="Proteomes" id="UP001295684"/>
    </source>
</evidence>
<gene>
    <name evidence="5" type="ORF">ECRASSUSDP1_LOCUS27847</name>
</gene>
<dbReference type="Gene3D" id="3.30.810.10">
    <property type="entry name" value="2-Layer Sandwich"/>
    <property type="match status" value="1"/>
</dbReference>
<evidence type="ECO:0000256" key="1">
    <source>
        <dbReference type="PROSITE-ProRule" id="PRU00781"/>
    </source>
</evidence>
<feature type="transmembrane region" description="Helical" evidence="3">
    <location>
        <begin position="200"/>
        <end position="221"/>
    </location>
</feature>
<feature type="transmembrane region" description="Helical" evidence="3">
    <location>
        <begin position="65"/>
        <end position="85"/>
    </location>
</feature>
<dbReference type="GO" id="GO:0046854">
    <property type="term" value="P:phosphatidylinositol phosphate biosynthetic process"/>
    <property type="evidence" value="ECO:0007669"/>
    <property type="project" value="TreeGrafter"/>
</dbReference>
<dbReference type="EMBL" id="CAMPGE010028726">
    <property type="protein sequence ID" value="CAI2386238.1"/>
    <property type="molecule type" value="Genomic_DNA"/>
</dbReference>
<comment type="caution">
    <text evidence="5">The sequence shown here is derived from an EMBL/GenBank/DDBJ whole genome shotgun (WGS) entry which is preliminary data.</text>
</comment>
<keyword evidence="1" id="KW-0067">ATP-binding</keyword>
<keyword evidence="3" id="KW-0472">Membrane</keyword>
<evidence type="ECO:0000259" key="4">
    <source>
        <dbReference type="PROSITE" id="PS51455"/>
    </source>
</evidence>
<keyword evidence="1" id="KW-0808">Transferase</keyword>
<reference evidence="5" key="1">
    <citation type="submission" date="2023-07" db="EMBL/GenBank/DDBJ databases">
        <authorList>
            <consortium name="AG Swart"/>
            <person name="Singh M."/>
            <person name="Singh A."/>
            <person name="Seah K."/>
            <person name="Emmerich C."/>
        </authorList>
    </citation>
    <scope>NUCLEOTIDE SEQUENCE</scope>
    <source>
        <strain evidence="5">DP1</strain>
    </source>
</reference>
<dbReference type="Proteomes" id="UP001295684">
    <property type="component" value="Unassembled WGS sequence"/>
</dbReference>
<dbReference type="InterPro" id="IPR027483">
    <property type="entry name" value="PInositol-4-P-4/5-kinase_C_sf"/>
</dbReference>
<feature type="transmembrane region" description="Helical" evidence="3">
    <location>
        <begin position="242"/>
        <end position="263"/>
    </location>
</feature>